<evidence type="ECO:0000256" key="2">
    <source>
        <dbReference type="ARBA" id="ARBA00022729"/>
    </source>
</evidence>
<feature type="domain" description="Transglycosylase SLT" evidence="3">
    <location>
        <begin position="484"/>
        <end position="591"/>
    </location>
</feature>
<dbReference type="GO" id="GO:0004553">
    <property type="term" value="F:hydrolase activity, hydrolyzing O-glycosyl compounds"/>
    <property type="evidence" value="ECO:0007669"/>
    <property type="project" value="InterPro"/>
</dbReference>
<reference evidence="6" key="1">
    <citation type="submission" date="2016-10" db="EMBL/GenBank/DDBJ databases">
        <authorList>
            <person name="Varghese N."/>
            <person name="Submissions S."/>
        </authorList>
    </citation>
    <scope>NUCLEOTIDE SEQUENCE [LARGE SCALE GENOMIC DNA]</scope>
    <source>
        <strain evidence="6">DSM 6150</strain>
    </source>
</reference>
<protein>
    <submittedName>
        <fullName evidence="5">Soluble lytic murein transglycosylase</fullName>
    </submittedName>
</protein>
<dbReference type="SUPFAM" id="SSF48435">
    <property type="entry name" value="Bacterial muramidases"/>
    <property type="match status" value="1"/>
</dbReference>
<dbReference type="SUPFAM" id="SSF53955">
    <property type="entry name" value="Lysozyme-like"/>
    <property type="match status" value="1"/>
</dbReference>
<sequence length="651" mass="72664">MTVPGASFMLGSLTVVPPAMKKLLSTLLFALVLPVHAKVDLPAVLEAARSHNTPQLARLMEKSQGDLLEMYPRYYWLSDRIRTLSAVEVADFFTRYPDTPLAERFRAEWLKELGRRQDWPAYVAEYPKLEKPATELQCYQAQAGLALGQRPVLLQAKPLWLTGQGLPLACAPVFDALFAQGLLNTEDAWKRIRLALFDDNTELAAQIAARVGSPAALSAKNLAGLRQQPARGGQQAAESRAGREAALYALSRLARNDPEQAAKLLSGMESHWPEADRRYGWRVIGVLAAKRHHPQANAWLAHAGAGGMNAESRAWAIRAGLRAGDWRGVLARIDALPDTERKETVWRYWRARALRELGRTVEANQLFSNITNGDEFYSLLAREELGTVLSTPAVQYRASEDEIRAMMAQPGVKRAFALLQQNWRTEAIREWNWAMRGLSDQMLIAAAEGARRERWHDRAIYAADRTKQLHNYELRYLTPYRDIVEKRARAEGLDPAWVYGLMRQESRFISDAKSGVGARGLMQLMPATARWVAKKLGWKKFDLNNVNEISNNVALGSHYLGEVWKKLGSSQVLASAGYNAGPGRARAWQADRPLEAAVYIENIPFTETRDYVKKVMANAMHYAPDFGSNSTSLKARIGTIPAKGGSVNNLP</sequence>
<dbReference type="PANTHER" id="PTHR37423:SF5">
    <property type="entry name" value="SOLUBLE LYTIC MUREIN TRANSGLYCOSYLASE"/>
    <property type="match status" value="1"/>
</dbReference>
<name>A0A1I4VUM5_9NEIS</name>
<dbReference type="Gene3D" id="1.10.1240.20">
    <property type="entry name" value="Lytic transglycosylase, superhelical linker domain"/>
    <property type="match status" value="1"/>
</dbReference>
<evidence type="ECO:0000313" key="5">
    <source>
        <dbReference type="EMBL" id="SFN04964.1"/>
    </source>
</evidence>
<gene>
    <name evidence="5" type="ORF">SAMN05660284_00395</name>
</gene>
<evidence type="ECO:0000259" key="4">
    <source>
        <dbReference type="Pfam" id="PF14718"/>
    </source>
</evidence>
<dbReference type="OrthoDB" id="92254at2"/>
<keyword evidence="6" id="KW-1185">Reference proteome</keyword>
<organism evidence="5 6">
    <name type="scientific">Formivibrio citricus</name>
    <dbReference type="NCBI Taxonomy" id="83765"/>
    <lineage>
        <taxon>Bacteria</taxon>
        <taxon>Pseudomonadati</taxon>
        <taxon>Pseudomonadota</taxon>
        <taxon>Betaproteobacteria</taxon>
        <taxon>Neisseriales</taxon>
        <taxon>Chitinibacteraceae</taxon>
        <taxon>Formivibrio</taxon>
    </lineage>
</organism>
<feature type="domain" description="Lytic transglycosylase superhelical linker" evidence="4">
    <location>
        <begin position="407"/>
        <end position="467"/>
    </location>
</feature>
<dbReference type="PANTHER" id="PTHR37423">
    <property type="entry name" value="SOLUBLE LYTIC MUREIN TRANSGLYCOSYLASE-RELATED"/>
    <property type="match status" value="1"/>
</dbReference>
<dbReference type="InterPro" id="IPR037061">
    <property type="entry name" value="Lytic_TGlycoase_superhlx_L_sf"/>
</dbReference>
<dbReference type="InterPro" id="IPR023346">
    <property type="entry name" value="Lysozyme-like_dom_sf"/>
</dbReference>
<dbReference type="GO" id="GO:0042597">
    <property type="term" value="C:periplasmic space"/>
    <property type="evidence" value="ECO:0007669"/>
    <property type="project" value="InterPro"/>
</dbReference>
<keyword evidence="2" id="KW-0732">Signal</keyword>
<proteinExistence type="inferred from homology"/>
<dbReference type="Pfam" id="PF14718">
    <property type="entry name" value="SLT_L"/>
    <property type="match status" value="1"/>
</dbReference>
<dbReference type="CDD" id="cd13401">
    <property type="entry name" value="Slt70-like"/>
    <property type="match status" value="1"/>
</dbReference>
<dbReference type="Gene3D" id="1.25.20.10">
    <property type="entry name" value="Bacterial muramidases"/>
    <property type="match status" value="1"/>
</dbReference>
<evidence type="ECO:0000313" key="6">
    <source>
        <dbReference type="Proteomes" id="UP000242869"/>
    </source>
</evidence>
<dbReference type="Proteomes" id="UP000242869">
    <property type="component" value="Unassembled WGS sequence"/>
</dbReference>
<dbReference type="Pfam" id="PF01464">
    <property type="entry name" value="SLT"/>
    <property type="match status" value="1"/>
</dbReference>
<dbReference type="InterPro" id="IPR008258">
    <property type="entry name" value="Transglycosylase_SLT_dom_1"/>
</dbReference>
<dbReference type="EMBL" id="FOVE01000002">
    <property type="protein sequence ID" value="SFN04964.1"/>
    <property type="molecule type" value="Genomic_DNA"/>
</dbReference>
<accession>A0A1I4VUM5</accession>
<dbReference type="STRING" id="83765.SAMN05660284_00395"/>
<evidence type="ECO:0000259" key="3">
    <source>
        <dbReference type="Pfam" id="PF01464"/>
    </source>
</evidence>
<dbReference type="InterPro" id="IPR012289">
    <property type="entry name" value="Lytic_TGlycosylase_superhlx_L"/>
</dbReference>
<dbReference type="InterPro" id="IPR008939">
    <property type="entry name" value="Lytic_TGlycosylase_superhlx_U"/>
</dbReference>
<comment type="similarity">
    <text evidence="1">Belongs to the transglycosylase Slt family.</text>
</comment>
<dbReference type="Gene3D" id="1.10.530.10">
    <property type="match status" value="1"/>
</dbReference>
<dbReference type="AlphaFoldDB" id="A0A1I4VUM5"/>
<evidence type="ECO:0000256" key="1">
    <source>
        <dbReference type="ARBA" id="ARBA00007734"/>
    </source>
</evidence>